<sequence>MQVGLLDEQGMSLEVMKKYLKQGQQYDIRYTSKLINNINSFVSNIYYLRFARRNISRRKYLKKMKTLEVRILPNDSSIGLFKKNRKNISTNFKLLAKNDLKDWIYNI</sequence>
<accession>A0A800N8Y6</accession>
<evidence type="ECO:0000313" key="1">
    <source>
        <dbReference type="EMBL" id="KAF0822380.1"/>
    </source>
</evidence>
<evidence type="ECO:0000313" key="2">
    <source>
        <dbReference type="Proteomes" id="UP000465778"/>
    </source>
</evidence>
<proteinExistence type="predicted"/>
<dbReference type="OrthoDB" id="9990620at2"/>
<protein>
    <submittedName>
        <fullName evidence="1">Uncharacterized protein</fullName>
    </submittedName>
</protein>
<reference evidence="1 2" key="1">
    <citation type="journal article" date="2020" name="G3 (Bethesda)">
        <title>Whole Genome Sequencing and Comparative Genomics of Two Nematicidal Bacillus Strains Reveals a Wide Range of Possible Virulence Factors.</title>
        <authorList>
            <person name="Susic N."/>
            <person name="Janezic S."/>
            <person name="Rupnik M."/>
            <person name="Geric Stare B."/>
        </authorList>
    </citation>
    <scope>NUCLEOTIDE SEQUENCE [LARGE SCALE GENOMIC DNA]</scope>
    <source>
        <strain evidence="1 2">I-1582</strain>
    </source>
</reference>
<dbReference type="RefSeq" id="WP_159346154.1">
    <property type="nucleotide sequence ID" value="NZ_JBALOT010000020.1"/>
</dbReference>
<dbReference type="EMBL" id="VDEM01000059">
    <property type="protein sequence ID" value="KAF0822380.1"/>
    <property type="molecule type" value="Genomic_DNA"/>
</dbReference>
<organism evidence="1 2">
    <name type="scientific">Cytobacillus firmus</name>
    <name type="common">Bacillus firmus</name>
    <dbReference type="NCBI Taxonomy" id="1399"/>
    <lineage>
        <taxon>Bacteria</taxon>
        <taxon>Bacillati</taxon>
        <taxon>Bacillota</taxon>
        <taxon>Bacilli</taxon>
        <taxon>Bacillales</taxon>
        <taxon>Bacillaceae</taxon>
        <taxon>Cytobacillus</taxon>
    </lineage>
</organism>
<comment type="caution">
    <text evidence="1">The sequence shown here is derived from an EMBL/GenBank/DDBJ whole genome shotgun (WGS) entry which is preliminary data.</text>
</comment>
<gene>
    <name evidence="1" type="ORF">KIS1582_3868</name>
</gene>
<dbReference type="AlphaFoldDB" id="A0A800N8Y6"/>
<name>A0A800N8Y6_CYTFI</name>
<dbReference type="Proteomes" id="UP000465778">
    <property type="component" value="Unassembled WGS sequence"/>
</dbReference>